<dbReference type="KEGG" id="msl:Msil_1153"/>
<dbReference type="Proteomes" id="UP000002257">
    <property type="component" value="Chromosome"/>
</dbReference>
<evidence type="ECO:0000256" key="3">
    <source>
        <dbReference type="ARBA" id="ARBA00012362"/>
    </source>
</evidence>
<accession>B8ENJ1</accession>
<keyword evidence="7" id="KW-0057">Aromatic amino acid biosynthesis</keyword>
<name>B8ENJ1_METSB</name>
<dbReference type="Pfam" id="PF00218">
    <property type="entry name" value="IGPS"/>
    <property type="match status" value="1"/>
</dbReference>
<keyword evidence="5" id="KW-0210">Decarboxylase</keyword>
<gene>
    <name evidence="10" type="ordered locus">Msil_1153</name>
</gene>
<dbReference type="GO" id="GO:0004425">
    <property type="term" value="F:indole-3-glycerol-phosphate synthase activity"/>
    <property type="evidence" value="ECO:0007669"/>
    <property type="project" value="UniProtKB-EC"/>
</dbReference>
<sequence>MSDPANYSAVGPRLKPLLEQRQADVEKAKVKRSGGSLTGAIGEAAKTAGFRAALFHHFATTGRPGVIADIQGASPLTKVTRSRLDVRDLAEDFRDAGAVCISAAQDRRLYRGSLADFTAAKVAKLPILANDLVVDQYQIIEARYAGADAIVLIVGVLGRQLGDFLARADSVLLDCLVDVRNEAELEIGLEAGANLIGVNNRDLETMEVDPSICERLIPQIPLDRVLAVASGGLKSLEDINRMKDLGAKAVRIAGALMEARDPYETLHQLLGTTPPEELEEG</sequence>
<evidence type="ECO:0000256" key="6">
    <source>
        <dbReference type="ARBA" id="ARBA00022822"/>
    </source>
</evidence>
<protein>
    <recommendedName>
        <fullName evidence="3">indole-3-glycerol-phosphate synthase</fullName>
        <ecNumber evidence="3">4.1.1.48</ecNumber>
    </recommendedName>
</protein>
<dbReference type="EC" id="4.1.1.48" evidence="3"/>
<dbReference type="Gene3D" id="3.20.20.70">
    <property type="entry name" value="Aldolase class I"/>
    <property type="match status" value="1"/>
</dbReference>
<dbReference type="InterPro" id="IPR013785">
    <property type="entry name" value="Aldolase_TIM"/>
</dbReference>
<keyword evidence="11" id="KW-1185">Reference proteome</keyword>
<evidence type="ECO:0000256" key="1">
    <source>
        <dbReference type="ARBA" id="ARBA00001633"/>
    </source>
</evidence>
<dbReference type="OrthoDB" id="9804217at2"/>
<evidence type="ECO:0000259" key="9">
    <source>
        <dbReference type="Pfam" id="PF00218"/>
    </source>
</evidence>
<keyword evidence="8 10" id="KW-0456">Lyase</keyword>
<feature type="domain" description="Indole-3-glycerol phosphate synthase" evidence="9">
    <location>
        <begin position="16"/>
        <end position="269"/>
    </location>
</feature>
<dbReference type="GO" id="GO:0004640">
    <property type="term" value="F:phosphoribosylanthranilate isomerase activity"/>
    <property type="evidence" value="ECO:0007669"/>
    <property type="project" value="TreeGrafter"/>
</dbReference>
<dbReference type="PANTHER" id="PTHR22854">
    <property type="entry name" value="TRYPTOPHAN BIOSYNTHESIS PROTEIN"/>
    <property type="match status" value="1"/>
</dbReference>
<evidence type="ECO:0000256" key="5">
    <source>
        <dbReference type="ARBA" id="ARBA00022793"/>
    </source>
</evidence>
<dbReference type="SUPFAM" id="SSF51366">
    <property type="entry name" value="Ribulose-phoshate binding barrel"/>
    <property type="match status" value="1"/>
</dbReference>
<dbReference type="eggNOG" id="COG0134">
    <property type="taxonomic scope" value="Bacteria"/>
</dbReference>
<dbReference type="GO" id="GO:0000162">
    <property type="term" value="P:L-tryptophan biosynthetic process"/>
    <property type="evidence" value="ECO:0007669"/>
    <property type="project" value="UniProtKB-UniPathway"/>
</dbReference>
<evidence type="ECO:0000256" key="2">
    <source>
        <dbReference type="ARBA" id="ARBA00004696"/>
    </source>
</evidence>
<evidence type="ECO:0000256" key="8">
    <source>
        <dbReference type="ARBA" id="ARBA00023239"/>
    </source>
</evidence>
<dbReference type="InterPro" id="IPR013798">
    <property type="entry name" value="Indole-3-glycerol_P_synth_dom"/>
</dbReference>
<dbReference type="InterPro" id="IPR011060">
    <property type="entry name" value="RibuloseP-bd_barrel"/>
</dbReference>
<dbReference type="HOGENOM" id="CLU_034247_0_1_5"/>
<comment type="catalytic activity">
    <reaction evidence="1">
        <text>1-(2-carboxyphenylamino)-1-deoxy-D-ribulose 5-phosphate + H(+) = (1S,2R)-1-C-(indol-3-yl)glycerol 3-phosphate + CO2 + H2O</text>
        <dbReference type="Rhea" id="RHEA:23476"/>
        <dbReference type="ChEBI" id="CHEBI:15377"/>
        <dbReference type="ChEBI" id="CHEBI:15378"/>
        <dbReference type="ChEBI" id="CHEBI:16526"/>
        <dbReference type="ChEBI" id="CHEBI:58613"/>
        <dbReference type="ChEBI" id="CHEBI:58866"/>
        <dbReference type="EC" id="4.1.1.48"/>
    </reaction>
</comment>
<evidence type="ECO:0000256" key="7">
    <source>
        <dbReference type="ARBA" id="ARBA00023141"/>
    </source>
</evidence>
<dbReference type="PANTHER" id="PTHR22854:SF2">
    <property type="entry name" value="INDOLE-3-GLYCEROL-PHOSPHATE SYNTHASE"/>
    <property type="match status" value="1"/>
</dbReference>
<dbReference type="UniPathway" id="UPA00035">
    <property type="reaction ID" value="UER00043"/>
</dbReference>
<dbReference type="RefSeq" id="WP_012590192.1">
    <property type="nucleotide sequence ID" value="NC_011666.1"/>
</dbReference>
<dbReference type="AlphaFoldDB" id="B8ENJ1"/>
<keyword evidence="4" id="KW-0028">Amino-acid biosynthesis</keyword>
<organism evidence="10 11">
    <name type="scientific">Methylocella silvestris (strain DSM 15510 / CIP 108128 / LMG 27833 / NCIMB 13906 / BL2)</name>
    <dbReference type="NCBI Taxonomy" id="395965"/>
    <lineage>
        <taxon>Bacteria</taxon>
        <taxon>Pseudomonadati</taxon>
        <taxon>Pseudomonadota</taxon>
        <taxon>Alphaproteobacteria</taxon>
        <taxon>Hyphomicrobiales</taxon>
        <taxon>Beijerinckiaceae</taxon>
        <taxon>Methylocella</taxon>
    </lineage>
</organism>
<evidence type="ECO:0000313" key="10">
    <source>
        <dbReference type="EMBL" id="ACK50122.1"/>
    </source>
</evidence>
<keyword evidence="6" id="KW-0822">Tryptophan biosynthesis</keyword>
<dbReference type="STRING" id="395965.Msil_1153"/>
<comment type="pathway">
    <text evidence="2">Amino-acid biosynthesis; L-tryptophan biosynthesis; L-tryptophan from chorismate: step 4/5.</text>
</comment>
<evidence type="ECO:0000256" key="4">
    <source>
        <dbReference type="ARBA" id="ARBA00022605"/>
    </source>
</evidence>
<dbReference type="CDD" id="cd00331">
    <property type="entry name" value="IGPS"/>
    <property type="match status" value="1"/>
</dbReference>
<reference evidence="10 11" key="1">
    <citation type="journal article" date="2010" name="J. Bacteriol.">
        <title>Complete genome sequence of the aerobic facultative methanotroph Methylocella silvestris BL2.</title>
        <authorList>
            <person name="Chen Y."/>
            <person name="Crombie A."/>
            <person name="Rahman M.T."/>
            <person name="Dedysh S.N."/>
            <person name="Liesack W."/>
            <person name="Stott M.B."/>
            <person name="Alam M."/>
            <person name="Theisen A.R."/>
            <person name="Murrell J.C."/>
            <person name="Dunfield P.F."/>
        </authorList>
    </citation>
    <scope>NUCLEOTIDE SEQUENCE [LARGE SCALE GENOMIC DNA]</scope>
    <source>
        <strain evidence="11">DSM 15510 / CIP 108128 / LMG 27833 / NCIMB 13906 / BL2</strain>
    </source>
</reference>
<dbReference type="InterPro" id="IPR045186">
    <property type="entry name" value="Indole-3-glycerol_P_synth"/>
</dbReference>
<dbReference type="EMBL" id="CP001280">
    <property type="protein sequence ID" value="ACK50122.1"/>
    <property type="molecule type" value="Genomic_DNA"/>
</dbReference>
<proteinExistence type="predicted"/>
<evidence type="ECO:0000313" key="11">
    <source>
        <dbReference type="Proteomes" id="UP000002257"/>
    </source>
</evidence>